<dbReference type="STRING" id="279058.LT85_3845"/>
<dbReference type="RefSeq" id="WP_038492039.1">
    <property type="nucleotide sequence ID" value="NZ_CP009962.1"/>
</dbReference>
<dbReference type="KEGG" id="care:LT85_3845"/>
<keyword evidence="2" id="KW-1185">Reference proteome</keyword>
<dbReference type="HOGENOM" id="CLU_2896324_0_0_4"/>
<protein>
    <submittedName>
        <fullName evidence="1">Uncharacterized protein</fullName>
    </submittedName>
</protein>
<dbReference type="Proteomes" id="UP000030302">
    <property type="component" value="Chromosome"/>
</dbReference>
<dbReference type="EMBL" id="CP009962">
    <property type="protein sequence ID" value="AIY43003.1"/>
    <property type="molecule type" value="Genomic_DNA"/>
</dbReference>
<organism evidence="1 2">
    <name type="scientific">Collimonas arenae</name>
    <dbReference type="NCBI Taxonomy" id="279058"/>
    <lineage>
        <taxon>Bacteria</taxon>
        <taxon>Pseudomonadati</taxon>
        <taxon>Pseudomonadota</taxon>
        <taxon>Betaproteobacteria</taxon>
        <taxon>Burkholderiales</taxon>
        <taxon>Oxalobacteraceae</taxon>
        <taxon>Collimonas</taxon>
    </lineage>
</organism>
<sequence>MDRNTELLEAILVAQALTLAHEIQAVKVAEGYGHDIDKYLFMAYDMMEAKRDSILSRLLENR</sequence>
<accession>A0A0A1FE17</accession>
<evidence type="ECO:0000313" key="2">
    <source>
        <dbReference type="Proteomes" id="UP000030302"/>
    </source>
</evidence>
<gene>
    <name evidence="1" type="ORF">LT85_3845</name>
</gene>
<reference evidence="2" key="1">
    <citation type="journal article" date="2014" name="Soil Biol. Biochem.">
        <title>Structure and function of bacterial communities in ageing soils: Insights from the Mendocino ecological staircase.</title>
        <authorList>
            <person name="Uroz S."/>
            <person name="Tech J.J."/>
            <person name="Sawaya N.A."/>
            <person name="Frey-Klett P."/>
            <person name="Leveau J.H.J."/>
        </authorList>
    </citation>
    <scope>NUCLEOTIDE SEQUENCE [LARGE SCALE GENOMIC DNA]</scope>
    <source>
        <strain evidence="2">Cal35</strain>
    </source>
</reference>
<proteinExistence type="predicted"/>
<dbReference type="AlphaFoldDB" id="A0A0A1FE17"/>
<evidence type="ECO:0000313" key="1">
    <source>
        <dbReference type="EMBL" id="AIY43003.1"/>
    </source>
</evidence>
<name>A0A0A1FE17_9BURK</name>